<gene>
    <name evidence="2" type="ORF">N5D41_00360</name>
</gene>
<keyword evidence="2" id="KW-0378">Hydrolase</keyword>
<dbReference type="InterPro" id="IPR044930">
    <property type="entry name" value="Homing_endonuclease_His-Me"/>
</dbReference>
<name>A0AA42II24_9GAMM</name>
<keyword evidence="2" id="KW-0255">Endonuclease</keyword>
<protein>
    <submittedName>
        <fullName evidence="2">HNH endonuclease</fullName>
    </submittedName>
</protein>
<proteinExistence type="predicted"/>
<dbReference type="SUPFAM" id="SSF54060">
    <property type="entry name" value="His-Me finger endonucleases"/>
    <property type="match status" value="1"/>
</dbReference>
<evidence type="ECO:0000313" key="2">
    <source>
        <dbReference type="EMBL" id="MDH0699937.1"/>
    </source>
</evidence>
<dbReference type="Proteomes" id="UP001161137">
    <property type="component" value="Unassembled WGS sequence"/>
</dbReference>
<dbReference type="AlphaFoldDB" id="A0AA42II24"/>
<keyword evidence="2" id="KW-0540">Nuclease</keyword>
<reference evidence="2" key="1">
    <citation type="submission" date="2022-09" db="EMBL/GenBank/DDBJ databases">
        <title>Intensive care unit water sources are persistently colonized with multi-drug resistant bacteria and are the site of extensive horizontal gene transfer of antibiotic resistance genes.</title>
        <authorList>
            <person name="Diorio-Toth L."/>
        </authorList>
    </citation>
    <scope>NUCLEOTIDE SEQUENCE</scope>
    <source>
        <strain evidence="2">GD03863</strain>
    </source>
</reference>
<dbReference type="InterPro" id="IPR044925">
    <property type="entry name" value="His-Me_finger_sf"/>
</dbReference>
<dbReference type="Gene3D" id="3.90.75.10">
    <property type="entry name" value="Homing Intron 3 (I-ppo) Encoded Endonuclease, Chain A"/>
    <property type="match status" value="1"/>
</dbReference>
<sequence>MKASDIERFWRKVDKSGDCWIWLAGKDRKGYGKFSLGGKYDENGNRRNTMVSAHRFSYELAHGTIPEHDSFHGMCVLHRCDNPGCVNPDHLFLGTNEDNVHDMLTKGRNATNPNLGSAHAMAILNESQVRELHSRYQSGGITQAALATEYGVSLSTINHIMTGRLWSHLGLARKKAKAP</sequence>
<evidence type="ECO:0000259" key="1">
    <source>
        <dbReference type="Pfam" id="PF13392"/>
    </source>
</evidence>
<dbReference type="Pfam" id="PF13392">
    <property type="entry name" value="HNH_3"/>
    <property type="match status" value="1"/>
</dbReference>
<feature type="domain" description="HNH nuclease" evidence="1">
    <location>
        <begin position="53"/>
        <end position="100"/>
    </location>
</feature>
<accession>A0AA42II24</accession>
<dbReference type="InterPro" id="IPR003615">
    <property type="entry name" value="HNH_nuc"/>
</dbReference>
<dbReference type="RefSeq" id="WP_196456239.1">
    <property type="nucleotide sequence ID" value="NZ_JACFYY010000001.1"/>
</dbReference>
<organism evidence="2 3">
    <name type="scientific">Ectopseudomonas toyotomiensis</name>
    <dbReference type="NCBI Taxonomy" id="554344"/>
    <lineage>
        <taxon>Bacteria</taxon>
        <taxon>Pseudomonadati</taxon>
        <taxon>Pseudomonadota</taxon>
        <taxon>Gammaproteobacteria</taxon>
        <taxon>Pseudomonadales</taxon>
        <taxon>Pseudomonadaceae</taxon>
        <taxon>Ectopseudomonas</taxon>
    </lineage>
</organism>
<dbReference type="GO" id="GO:0004519">
    <property type="term" value="F:endonuclease activity"/>
    <property type="evidence" value="ECO:0007669"/>
    <property type="project" value="UniProtKB-KW"/>
</dbReference>
<evidence type="ECO:0000313" key="3">
    <source>
        <dbReference type="Proteomes" id="UP001161137"/>
    </source>
</evidence>
<comment type="caution">
    <text evidence="2">The sequence shown here is derived from an EMBL/GenBank/DDBJ whole genome shotgun (WGS) entry which is preliminary data.</text>
</comment>
<dbReference type="EMBL" id="JAOCDH010000001">
    <property type="protein sequence ID" value="MDH0699937.1"/>
    <property type="molecule type" value="Genomic_DNA"/>
</dbReference>